<organism evidence="1">
    <name type="scientific">Anguilla anguilla</name>
    <name type="common">European freshwater eel</name>
    <name type="synonym">Muraena anguilla</name>
    <dbReference type="NCBI Taxonomy" id="7936"/>
    <lineage>
        <taxon>Eukaryota</taxon>
        <taxon>Metazoa</taxon>
        <taxon>Chordata</taxon>
        <taxon>Craniata</taxon>
        <taxon>Vertebrata</taxon>
        <taxon>Euteleostomi</taxon>
        <taxon>Actinopterygii</taxon>
        <taxon>Neopterygii</taxon>
        <taxon>Teleostei</taxon>
        <taxon>Anguilliformes</taxon>
        <taxon>Anguillidae</taxon>
        <taxon>Anguilla</taxon>
    </lineage>
</organism>
<reference evidence="1" key="1">
    <citation type="submission" date="2014-11" db="EMBL/GenBank/DDBJ databases">
        <authorList>
            <person name="Amaro Gonzalez C."/>
        </authorList>
    </citation>
    <scope>NUCLEOTIDE SEQUENCE</scope>
</reference>
<reference evidence="1" key="2">
    <citation type="journal article" date="2015" name="Fish Shellfish Immunol.">
        <title>Early steps in the European eel (Anguilla anguilla)-Vibrio vulnificus interaction in the gills: Role of the RtxA13 toxin.</title>
        <authorList>
            <person name="Callol A."/>
            <person name="Pajuelo D."/>
            <person name="Ebbesson L."/>
            <person name="Teles M."/>
            <person name="MacKenzie S."/>
            <person name="Amaro C."/>
        </authorList>
    </citation>
    <scope>NUCLEOTIDE SEQUENCE</scope>
</reference>
<evidence type="ECO:0000313" key="1">
    <source>
        <dbReference type="EMBL" id="JAH94589.1"/>
    </source>
</evidence>
<sequence length="35" mass="4151">MPRQCHVTFLSFTRPFCQGAFGLYYLRKGPVLTWE</sequence>
<accession>A0A0E9WW38</accession>
<dbReference type="AlphaFoldDB" id="A0A0E9WW38"/>
<dbReference type="EMBL" id="GBXM01013988">
    <property type="protein sequence ID" value="JAH94589.1"/>
    <property type="molecule type" value="Transcribed_RNA"/>
</dbReference>
<proteinExistence type="predicted"/>
<name>A0A0E9WW38_ANGAN</name>
<protein>
    <submittedName>
        <fullName evidence="1">Uncharacterized protein</fullName>
    </submittedName>
</protein>